<dbReference type="SUPFAM" id="SSF55248">
    <property type="entry name" value="PCD-like"/>
    <property type="match status" value="1"/>
</dbReference>
<dbReference type="NCBIfam" id="NF002017">
    <property type="entry name" value="PRK00823.1-2"/>
    <property type="match status" value="1"/>
</dbReference>
<evidence type="ECO:0000256" key="3">
    <source>
        <dbReference type="ARBA" id="ARBA00013252"/>
    </source>
</evidence>
<evidence type="ECO:0000313" key="7">
    <source>
        <dbReference type="Proteomes" id="UP000242444"/>
    </source>
</evidence>
<organism evidence="6 7">
    <name type="scientific">Amycolatopsis antarctica</name>
    <dbReference type="NCBI Taxonomy" id="1854586"/>
    <lineage>
        <taxon>Bacteria</taxon>
        <taxon>Bacillati</taxon>
        <taxon>Actinomycetota</taxon>
        <taxon>Actinomycetes</taxon>
        <taxon>Pseudonocardiales</taxon>
        <taxon>Pseudonocardiaceae</taxon>
        <taxon>Amycolatopsis</taxon>
    </lineage>
</organism>
<dbReference type="InterPro" id="IPR001533">
    <property type="entry name" value="Pterin_deHydtase"/>
</dbReference>
<dbReference type="GO" id="GO:0008124">
    <property type="term" value="F:4-alpha-hydroxytetrahydrobiopterin dehydratase activity"/>
    <property type="evidence" value="ECO:0007669"/>
    <property type="project" value="UniProtKB-EC"/>
</dbReference>
<reference evidence="6 7" key="1">
    <citation type="submission" date="2017-07" db="EMBL/GenBank/DDBJ databases">
        <title>Amycolatopsis antarcticus sp. nov., isolated from the surface of an Antarcticus brown macroalga.</title>
        <authorList>
            <person name="Wang J."/>
            <person name="Leiva S."/>
            <person name="Huang J."/>
            <person name="Huang Y."/>
        </authorList>
    </citation>
    <scope>NUCLEOTIDE SEQUENCE [LARGE SCALE GENOMIC DNA]</scope>
    <source>
        <strain evidence="6 7">AU-G6</strain>
    </source>
</reference>
<dbReference type="RefSeq" id="WP_094862178.1">
    <property type="nucleotide sequence ID" value="NZ_NKYE01000004.1"/>
</dbReference>
<dbReference type="PANTHER" id="PTHR12599">
    <property type="entry name" value="PTERIN-4-ALPHA-CARBINOLAMINE DEHYDRATASE"/>
    <property type="match status" value="1"/>
</dbReference>
<keyword evidence="7" id="KW-1185">Reference proteome</keyword>
<comment type="catalytic activity">
    <reaction evidence="1">
        <text>(4aS,6R)-4a-hydroxy-L-erythro-5,6,7,8-tetrahydrobiopterin = (6R)-L-erythro-6,7-dihydrobiopterin + H2O</text>
        <dbReference type="Rhea" id="RHEA:11920"/>
        <dbReference type="ChEBI" id="CHEBI:15377"/>
        <dbReference type="ChEBI" id="CHEBI:15642"/>
        <dbReference type="ChEBI" id="CHEBI:43120"/>
        <dbReference type="EC" id="4.2.1.96"/>
    </reaction>
</comment>
<dbReference type="Proteomes" id="UP000242444">
    <property type="component" value="Unassembled WGS sequence"/>
</dbReference>
<dbReference type="FunCoup" id="A0A263D5K8">
    <property type="interactions" value="94"/>
</dbReference>
<accession>A0A263D5K8</accession>
<evidence type="ECO:0000256" key="4">
    <source>
        <dbReference type="ARBA" id="ARBA00021735"/>
    </source>
</evidence>
<evidence type="ECO:0000256" key="5">
    <source>
        <dbReference type="ARBA" id="ARBA00023239"/>
    </source>
</evidence>
<evidence type="ECO:0000313" key="6">
    <source>
        <dbReference type="EMBL" id="OZM73661.1"/>
    </source>
</evidence>
<comment type="similarity">
    <text evidence="2">Belongs to the pterin-4-alpha-carbinolamine dehydratase family.</text>
</comment>
<dbReference type="EC" id="4.2.1.96" evidence="3"/>
<dbReference type="PANTHER" id="PTHR12599:SF0">
    <property type="entry name" value="PTERIN-4-ALPHA-CARBINOLAMINE DEHYDRATASE"/>
    <property type="match status" value="1"/>
</dbReference>
<dbReference type="EMBL" id="NKYE01000004">
    <property type="protein sequence ID" value="OZM73661.1"/>
    <property type="molecule type" value="Genomic_DNA"/>
</dbReference>
<dbReference type="InterPro" id="IPR036428">
    <property type="entry name" value="PCD_sf"/>
</dbReference>
<name>A0A263D5K8_9PSEU</name>
<comment type="caution">
    <text evidence="6">The sequence shown here is derived from an EMBL/GenBank/DDBJ whole genome shotgun (WGS) entry which is preliminary data.</text>
</comment>
<evidence type="ECO:0000256" key="2">
    <source>
        <dbReference type="ARBA" id="ARBA00006472"/>
    </source>
</evidence>
<dbReference type="Pfam" id="PF01329">
    <property type="entry name" value="Pterin_4a"/>
    <property type="match status" value="1"/>
</dbReference>
<dbReference type="InParanoid" id="A0A263D5K8"/>
<sequence>MADLLTDTQIETALAGLGAWSREGDSITRTAELADFPQAIQVVNVVAERAETAQHHPDIDIRWRTLTFTLSTHSEGGLTEKDTALAARIDEAISSV</sequence>
<protein>
    <recommendedName>
        <fullName evidence="4">Putative pterin-4-alpha-carbinolamine dehydratase</fullName>
        <ecNumber evidence="3">4.2.1.96</ecNumber>
    </recommendedName>
</protein>
<dbReference type="GO" id="GO:0006729">
    <property type="term" value="P:tetrahydrobiopterin biosynthetic process"/>
    <property type="evidence" value="ECO:0007669"/>
    <property type="project" value="InterPro"/>
</dbReference>
<proteinExistence type="inferred from homology"/>
<dbReference type="OrthoDB" id="15077at2"/>
<dbReference type="AlphaFoldDB" id="A0A263D5K8"/>
<dbReference type="Gene3D" id="3.30.1360.20">
    <property type="entry name" value="Transcriptional coactivator/pterin dehydratase"/>
    <property type="match status" value="1"/>
</dbReference>
<dbReference type="CDD" id="cd00488">
    <property type="entry name" value="PCD_DCoH"/>
    <property type="match status" value="1"/>
</dbReference>
<gene>
    <name evidence="6" type="ORF">CFN78_09060</name>
</gene>
<evidence type="ECO:0000256" key="1">
    <source>
        <dbReference type="ARBA" id="ARBA00001554"/>
    </source>
</evidence>
<keyword evidence="5" id="KW-0456">Lyase</keyword>